<sequence length="1503" mass="168803">MDVPTKTLNDVGASTMATPMLEGIKKVFTTAAPQLDDERAANTKLFLAREQLVHAALTWCQHSPWTARQAAGEAASQVSLHIKQFQDVLVTQVDTFFDQVLAPAIQERETNYVNVMHDCVQQQLVKRDRASLAQQQRIDVLEQSLAEFDRDNAQLKSKLDRRIADNNKLRKEYYKQLLMLRDMVHRQKNDPRITLKALDEAIANITQGTDTNVVIPMAAESNGKDKDKEKNGSGDKSDNSKGETNASSSSMMGMRREKERWEERAKDAIAECQQLQEQLLLLKQQHGDFRSTDGDLWFMKAQSGVMERQRIIDTVYKGRCNWEDVGEAIIELLNNEMIWEAVEDSAYKEKSRVARGLEAVLIRLDALGGTKLNQEVVDNVDLDDDNENGNERSPGRRTVGRRRQSFGNGNRLVPCRACNGSGYIDAGVGDKAQGANVGDESDSYLRKTLAQVLELKSQLDQSRTRIVSLEQEVHSSGIQVTSLKNTLQQIDQTRRDAISVEVQVEMEDEVDISVDAIMTRFQRQATESGIDEVRRRMNKRDMQYEHLIVELKDTISEKDEAVASLRKLYEDTQERMVVVQRKSQREQDAYRQELAQLKTSLSLTLKHRNSAIEEKQAAVKVLLKRIDKKRPESRRTSAASVASTDTSATTDDQQDADEENQEQDDNDALDPTVGTTEDNGEVQRAEAMAKRYSDAIIRVQKEFADQQDLLKQAEEDANTEEEKRRRSNSITLGNIVVTMASHPRDLFRALNAAQQEIVSLRRASQRASTVQTDRLLTLTTHLSHMSEELCMVRKRTTAEIEFWKLECEKLQNSNKLLTTELQKTQMRLQTLQSKRALQAGAAVSDTSSKDVGMCTVCERHQERLAAIYNELAKQNQVGASASAEGNMGVSSSARKLSANEATVAAVSKTLGESANLNETERKDLSMVILDLESLYATLSSAKQEKVKRMLVQALTGTSEIPKAAPTTYVPSQFVFGASPEKSVVPRYRKKIVVRQVLMDEEVQRRRRAAIERKQQILARESSSDQSDTPRLSPELEQQQIDQELGISSFVDETGKQVHYVTTVIDDPASAAIAPHYDTDSTVSVAIKVPTAMPSEPITLLRDNEQSKQSVTDAHGPLEVTGVAIEHSLSKRWLLSQMQTPTLLNEAGDIEHDPQVINQLRGVVKHNASIKESLAVTNWKILLCHLRAFRDQNRLEVMTDETKRMHSQDRRGWNLQTEEAPDQHCLMIRSTMQKLVHYRESYLDATIRERDQLRKDYRKIQAHLVHSVSSILTSLGRKQAMREQQNEAWSSEGAGSPRRSPTYHSTRPLLPAALVHLNRVPSSQKLTTPTFPMSRSDSLRRTMKLTYNPLGGHRRPDSTELAQSDPQRSPSRVAHSSLSDGNRFSQRVMRFMTPLECVDLSIDHSLSGGILSDGITTEDAIAVQNLILLNAAGQSNPASARKTELRDVINEMYPNSDADKADGILRVPTRPQSSPADLSRKITPSVARMRNAMSHLIGSRHGPH</sequence>
<feature type="region of interest" description="Disordered" evidence="2">
    <location>
        <begin position="378"/>
        <end position="405"/>
    </location>
</feature>
<evidence type="ECO:0000256" key="1">
    <source>
        <dbReference type="SAM" id="Coils"/>
    </source>
</evidence>
<feature type="compositionally biased region" description="Basic and acidic residues" evidence="2">
    <location>
        <begin position="222"/>
        <end position="241"/>
    </location>
</feature>
<gene>
    <name evidence="3" type="ORF">N0F65_006265</name>
</gene>
<evidence type="ECO:0000313" key="4">
    <source>
        <dbReference type="Proteomes" id="UP001146120"/>
    </source>
</evidence>
<proteinExistence type="predicted"/>
<keyword evidence="4" id="KW-1185">Reference proteome</keyword>
<feature type="compositionally biased region" description="Polar residues" evidence="2">
    <location>
        <begin position="1023"/>
        <end position="1037"/>
    </location>
</feature>
<dbReference type="EMBL" id="DAKRPA010000055">
    <property type="protein sequence ID" value="DBA01004.1"/>
    <property type="molecule type" value="Genomic_DNA"/>
</dbReference>
<feature type="compositionally biased region" description="Low complexity" evidence="2">
    <location>
        <begin position="636"/>
        <end position="651"/>
    </location>
</feature>
<feature type="region of interest" description="Disordered" evidence="2">
    <location>
        <begin position="213"/>
        <end position="260"/>
    </location>
</feature>
<feature type="coiled-coil region" evidence="1">
    <location>
        <begin position="793"/>
        <end position="877"/>
    </location>
</feature>
<feature type="coiled-coil region" evidence="1">
    <location>
        <begin position="138"/>
        <end position="172"/>
    </location>
</feature>
<feature type="coiled-coil region" evidence="1">
    <location>
        <begin position="682"/>
        <end position="730"/>
    </location>
</feature>
<protein>
    <submittedName>
        <fullName evidence="3">Uncharacterized protein</fullName>
    </submittedName>
</protein>
<feature type="region of interest" description="Disordered" evidence="2">
    <location>
        <begin position="1275"/>
        <end position="1304"/>
    </location>
</feature>
<feature type="region of interest" description="Disordered" evidence="2">
    <location>
        <begin position="1458"/>
        <end position="1478"/>
    </location>
</feature>
<reference evidence="3" key="1">
    <citation type="submission" date="2022-11" db="EMBL/GenBank/DDBJ databases">
        <authorList>
            <person name="Morgan W.R."/>
            <person name="Tartar A."/>
        </authorList>
    </citation>
    <scope>NUCLEOTIDE SEQUENCE</scope>
    <source>
        <strain evidence="3">ARSEF 373</strain>
    </source>
</reference>
<keyword evidence="1" id="KW-0175">Coiled coil</keyword>
<feature type="compositionally biased region" description="Polar residues" evidence="2">
    <location>
        <begin position="1359"/>
        <end position="1379"/>
    </location>
</feature>
<evidence type="ECO:0000256" key="2">
    <source>
        <dbReference type="SAM" id="MobiDB-lite"/>
    </source>
</evidence>
<reference evidence="3" key="2">
    <citation type="journal article" date="2023" name="Microbiol Resour">
        <title>Decontamination and Annotation of the Draft Genome Sequence of the Oomycete Lagenidium giganteum ARSEF 373.</title>
        <authorList>
            <person name="Morgan W.R."/>
            <person name="Tartar A."/>
        </authorList>
    </citation>
    <scope>NUCLEOTIDE SEQUENCE</scope>
    <source>
        <strain evidence="3">ARSEF 373</strain>
    </source>
</reference>
<feature type="compositionally biased region" description="Acidic residues" evidence="2">
    <location>
        <begin position="652"/>
        <end position="668"/>
    </location>
</feature>
<feature type="region of interest" description="Disordered" evidence="2">
    <location>
        <begin position="629"/>
        <end position="682"/>
    </location>
</feature>
<name>A0AAV2Z6J0_9STRA</name>
<comment type="caution">
    <text evidence="3">The sequence shown here is derived from an EMBL/GenBank/DDBJ whole genome shotgun (WGS) entry which is preliminary data.</text>
</comment>
<organism evidence="3 4">
    <name type="scientific">Lagenidium giganteum</name>
    <dbReference type="NCBI Taxonomy" id="4803"/>
    <lineage>
        <taxon>Eukaryota</taxon>
        <taxon>Sar</taxon>
        <taxon>Stramenopiles</taxon>
        <taxon>Oomycota</taxon>
        <taxon>Peronosporomycetes</taxon>
        <taxon>Pythiales</taxon>
        <taxon>Pythiaceae</taxon>
    </lineage>
</organism>
<feature type="compositionally biased region" description="Polar residues" evidence="2">
    <location>
        <begin position="242"/>
        <end position="251"/>
    </location>
</feature>
<dbReference type="Proteomes" id="UP001146120">
    <property type="component" value="Unassembled WGS sequence"/>
</dbReference>
<feature type="compositionally biased region" description="Polar residues" evidence="2">
    <location>
        <begin position="1320"/>
        <end position="1335"/>
    </location>
</feature>
<accession>A0AAV2Z6J0</accession>
<feature type="region of interest" description="Disordered" evidence="2">
    <location>
        <begin position="1014"/>
        <end position="1037"/>
    </location>
</feature>
<evidence type="ECO:0000313" key="3">
    <source>
        <dbReference type="EMBL" id="DBA01004.1"/>
    </source>
</evidence>
<feature type="region of interest" description="Disordered" evidence="2">
    <location>
        <begin position="1320"/>
        <end position="1379"/>
    </location>
</feature>
<feature type="compositionally biased region" description="Acidic residues" evidence="2">
    <location>
        <begin position="378"/>
        <end position="388"/>
    </location>
</feature>